<dbReference type="GO" id="GO:0070567">
    <property type="term" value="F:cytidylyltransferase activity"/>
    <property type="evidence" value="ECO:0007669"/>
    <property type="project" value="InterPro"/>
</dbReference>
<keyword evidence="4" id="KW-1185">Reference proteome</keyword>
<dbReference type="GO" id="GO:0005829">
    <property type="term" value="C:cytosol"/>
    <property type="evidence" value="ECO:0007669"/>
    <property type="project" value="TreeGrafter"/>
</dbReference>
<dbReference type="InterPro" id="IPR018294">
    <property type="entry name" value="ISPD_synthase_CS"/>
</dbReference>
<dbReference type="SUPFAM" id="SSF53448">
    <property type="entry name" value="Nucleotide-diphospho-sugar transferases"/>
    <property type="match status" value="1"/>
</dbReference>
<sequence length="244" mass="26665">MRTVAIITAGGRGNRMGQDLPKQFLPIEDKPAIAYTMESLQKSPLVDAIIVVCIAGWETVVQAYANQFGITKLVGICEGGATNHESIENGTRLAAQKFPPDTLVLVHDAARPNLPQFVIEDSVRVATQYGNSVPVIPTAEVLLESEDGSTSARVIERSTAKRTQTPQGFILSDLQQMQAEVDQRGIQPKAPCEMVVLCGKTMHLSRGSEKNIKLTTLEDIDIFRALLHAQRSPWLKQSSTNSQE</sequence>
<dbReference type="OrthoDB" id="9802561at2"/>
<keyword evidence="1 3" id="KW-0808">Transferase</keyword>
<comment type="caution">
    <text evidence="3">The sequence shown here is derived from an EMBL/GenBank/DDBJ whole genome shotgun (WGS) entry which is preliminary data.</text>
</comment>
<organism evidence="3 4">
    <name type="scientific">Aeriscardovia aeriphila</name>
    <dbReference type="NCBI Taxonomy" id="218139"/>
    <lineage>
        <taxon>Bacteria</taxon>
        <taxon>Bacillati</taxon>
        <taxon>Actinomycetota</taxon>
        <taxon>Actinomycetes</taxon>
        <taxon>Bifidobacteriales</taxon>
        <taxon>Bifidobacteriaceae</taxon>
        <taxon>Aeriscardovia</taxon>
    </lineage>
</organism>
<evidence type="ECO:0000313" key="3">
    <source>
        <dbReference type="EMBL" id="OZG55179.1"/>
    </source>
</evidence>
<proteinExistence type="predicted"/>
<dbReference type="PANTHER" id="PTHR43015">
    <property type="entry name" value="D-RIBITOL-5-PHOSPHATE CYTIDYLYLTRANSFERASE"/>
    <property type="match status" value="1"/>
</dbReference>
<evidence type="ECO:0000313" key="4">
    <source>
        <dbReference type="Proteomes" id="UP000228976"/>
    </source>
</evidence>
<dbReference type="Gene3D" id="3.90.550.10">
    <property type="entry name" value="Spore Coat Polysaccharide Biosynthesis Protein SpsA, Chain A"/>
    <property type="match status" value="1"/>
</dbReference>
<dbReference type="InterPro" id="IPR029044">
    <property type="entry name" value="Nucleotide-diphossugar_trans"/>
</dbReference>
<evidence type="ECO:0000256" key="2">
    <source>
        <dbReference type="ARBA" id="ARBA00022695"/>
    </source>
</evidence>
<name>A0A261F7P9_9BIFI</name>
<keyword evidence="2 3" id="KW-0548">Nucleotidyltransferase</keyword>
<reference evidence="3 4" key="1">
    <citation type="journal article" date="2017" name="BMC Genomics">
        <title>Comparative genomic and phylogenomic analyses of the Bifidobacteriaceae family.</title>
        <authorList>
            <person name="Lugli G.A."/>
            <person name="Milani C."/>
            <person name="Turroni F."/>
            <person name="Duranti S."/>
            <person name="Mancabelli L."/>
            <person name="Mangifesta M."/>
            <person name="Ferrario C."/>
            <person name="Modesto M."/>
            <person name="Mattarelli P."/>
            <person name="Jiri K."/>
            <person name="van Sinderen D."/>
            <person name="Ventura M."/>
        </authorList>
    </citation>
    <scope>NUCLEOTIDE SEQUENCE [LARGE SCALE GENOMIC DNA]</scope>
    <source>
        <strain evidence="3 4">LMG 21773</strain>
    </source>
</reference>
<dbReference type="PANTHER" id="PTHR43015:SF1">
    <property type="entry name" value="D-RIBITOL-5-PHOSPHATE CYTIDYLYLTRANSFERASE"/>
    <property type="match status" value="1"/>
</dbReference>
<dbReference type="RefSeq" id="WP_094690242.1">
    <property type="nucleotide sequence ID" value="NZ_JACBYZ010000001.1"/>
</dbReference>
<protein>
    <submittedName>
        <fullName evidence="3">2-C-methyl-D-erythritol 4-phosphate cytidylyltransferase</fullName>
    </submittedName>
</protein>
<dbReference type="GO" id="GO:0008299">
    <property type="term" value="P:isoprenoid biosynthetic process"/>
    <property type="evidence" value="ECO:0007669"/>
    <property type="project" value="InterPro"/>
</dbReference>
<dbReference type="Proteomes" id="UP000228976">
    <property type="component" value="Unassembled WGS sequence"/>
</dbReference>
<accession>A0A261F7P9</accession>
<dbReference type="InterPro" id="IPR034683">
    <property type="entry name" value="IspD/TarI"/>
</dbReference>
<gene>
    <name evidence="3" type="ORF">AEAE_1157</name>
</gene>
<evidence type="ECO:0000256" key="1">
    <source>
        <dbReference type="ARBA" id="ARBA00022679"/>
    </source>
</evidence>
<dbReference type="Pfam" id="PF01128">
    <property type="entry name" value="IspD"/>
    <property type="match status" value="1"/>
</dbReference>
<dbReference type="AlphaFoldDB" id="A0A261F7P9"/>
<dbReference type="PROSITE" id="PS01295">
    <property type="entry name" value="ISPD"/>
    <property type="match status" value="1"/>
</dbReference>
<dbReference type="CDD" id="cd02516">
    <property type="entry name" value="CDP-ME_synthetase"/>
    <property type="match status" value="1"/>
</dbReference>
<dbReference type="EMBL" id="MWWU01000004">
    <property type="protein sequence ID" value="OZG55179.1"/>
    <property type="molecule type" value="Genomic_DNA"/>
</dbReference>